<dbReference type="SUPFAM" id="SSF81606">
    <property type="entry name" value="PP2C-like"/>
    <property type="match status" value="1"/>
</dbReference>
<evidence type="ECO:0000313" key="3">
    <source>
        <dbReference type="Proteomes" id="UP000678393"/>
    </source>
</evidence>
<dbReference type="InterPro" id="IPR036457">
    <property type="entry name" value="PPM-type-like_dom_sf"/>
</dbReference>
<evidence type="ECO:0000313" key="2">
    <source>
        <dbReference type="EMBL" id="CAG5130379.1"/>
    </source>
</evidence>
<accession>A0A8S3ZLY3</accession>
<proteinExistence type="predicted"/>
<feature type="non-terminal residue" evidence="2">
    <location>
        <position position="390"/>
    </location>
</feature>
<evidence type="ECO:0000259" key="1">
    <source>
        <dbReference type="Pfam" id="PF00481"/>
    </source>
</evidence>
<feature type="domain" description="PPM-type phosphatase" evidence="1">
    <location>
        <begin position="172"/>
        <end position="258"/>
    </location>
</feature>
<comment type="caution">
    <text evidence="2">The sequence shown here is derived from an EMBL/GenBank/DDBJ whole genome shotgun (WGS) entry which is preliminary data.</text>
</comment>
<sequence>MTNSSLQISEGKSQSGGDQVINTELFKGRDILRSETPDTWLPECAMKPDITFQCEVCSEYFSIHNLSYHRSYHRALITLNYSHSQLPKDVKSLSQRRKNILKSLLADSPNKNYIHPADVKTVDAAFEIVKNHIEDVGEDNGWTDETGDTSLESAAFNSSLDCVYAVGVCISPNRHWKQNMEDAHTYQDYFGGDKCKCYLAVFDGYHGTVAAKRSSQELHGILLKEMAKFDSKIKSTVARNLAESFTARSSDEQLRPDTRESFRENLHQESMDIVEHVINNCCENYNKIMEDTSGVIQRTKNHKKRHNMTEQIRNAFMKSYLLMDIHLSHGQGESSKVRWSGTSAVTVLIQDMKPNINGKFSIEKESFPSVETTKSIKSQEVIALIHIANA</sequence>
<dbReference type="AlphaFoldDB" id="A0A8S3ZLY3"/>
<dbReference type="Proteomes" id="UP000678393">
    <property type="component" value="Unassembled WGS sequence"/>
</dbReference>
<keyword evidence="3" id="KW-1185">Reference proteome</keyword>
<name>A0A8S3ZLY3_9EUPU</name>
<gene>
    <name evidence="2" type="ORF">CUNI_LOCUS15937</name>
</gene>
<dbReference type="Gene3D" id="3.60.40.10">
    <property type="entry name" value="PPM-type phosphatase domain"/>
    <property type="match status" value="1"/>
</dbReference>
<dbReference type="Pfam" id="PF00481">
    <property type="entry name" value="PP2C"/>
    <property type="match status" value="1"/>
</dbReference>
<reference evidence="2" key="1">
    <citation type="submission" date="2021-04" db="EMBL/GenBank/DDBJ databases">
        <authorList>
            <consortium name="Molecular Ecology Group"/>
        </authorList>
    </citation>
    <scope>NUCLEOTIDE SEQUENCE</scope>
</reference>
<dbReference type="InterPro" id="IPR001932">
    <property type="entry name" value="PPM-type_phosphatase-like_dom"/>
</dbReference>
<protein>
    <recommendedName>
        <fullName evidence="1">PPM-type phosphatase domain-containing protein</fullName>
    </recommendedName>
</protein>
<dbReference type="OrthoDB" id="343114at2759"/>
<organism evidence="2 3">
    <name type="scientific">Candidula unifasciata</name>
    <dbReference type="NCBI Taxonomy" id="100452"/>
    <lineage>
        <taxon>Eukaryota</taxon>
        <taxon>Metazoa</taxon>
        <taxon>Spiralia</taxon>
        <taxon>Lophotrochozoa</taxon>
        <taxon>Mollusca</taxon>
        <taxon>Gastropoda</taxon>
        <taxon>Heterobranchia</taxon>
        <taxon>Euthyneura</taxon>
        <taxon>Panpulmonata</taxon>
        <taxon>Eupulmonata</taxon>
        <taxon>Stylommatophora</taxon>
        <taxon>Helicina</taxon>
        <taxon>Helicoidea</taxon>
        <taxon>Geomitridae</taxon>
        <taxon>Candidula</taxon>
    </lineage>
</organism>
<dbReference type="EMBL" id="CAJHNH020004001">
    <property type="protein sequence ID" value="CAG5130379.1"/>
    <property type="molecule type" value="Genomic_DNA"/>
</dbReference>